<sequence>MKNTILTDINKTQHLLDQVFFGVESLNNTSISQMKSELIISLIKESYRNALLARDLLGKGDDTNNE</sequence>
<evidence type="ECO:0000313" key="2">
    <source>
        <dbReference type="Proteomes" id="UP000680279"/>
    </source>
</evidence>
<dbReference type="Proteomes" id="UP000680279">
    <property type="component" value="Unassembled WGS sequence"/>
</dbReference>
<comment type="caution">
    <text evidence="1">The sequence shown here is derived from an EMBL/GenBank/DDBJ whole genome shotgun (WGS) entry which is preliminary data.</text>
</comment>
<accession>A0ABQ4K9X3</accession>
<dbReference type="RefSeq" id="WP_212963640.1">
    <property type="nucleotide sequence ID" value="NZ_BOQT01000018.1"/>
</dbReference>
<organism evidence="1 2">
    <name type="scientific">Siminovitchia fordii</name>
    <dbReference type="NCBI Taxonomy" id="254759"/>
    <lineage>
        <taxon>Bacteria</taxon>
        <taxon>Bacillati</taxon>
        <taxon>Bacillota</taxon>
        <taxon>Bacilli</taxon>
        <taxon>Bacillales</taxon>
        <taxon>Bacillaceae</taxon>
        <taxon>Siminovitchia</taxon>
    </lineage>
</organism>
<proteinExistence type="predicted"/>
<gene>
    <name evidence="1" type="ORF">J1TS3_36500</name>
</gene>
<reference evidence="1 2" key="1">
    <citation type="submission" date="2021-03" db="EMBL/GenBank/DDBJ databases">
        <title>Antimicrobial resistance genes in bacteria isolated from Japanese honey, and their potential for conferring macrolide and lincosamide resistance in the American foulbrood pathogen Paenibacillus larvae.</title>
        <authorList>
            <person name="Okamoto M."/>
            <person name="Kumagai M."/>
            <person name="Kanamori H."/>
            <person name="Takamatsu D."/>
        </authorList>
    </citation>
    <scope>NUCLEOTIDE SEQUENCE [LARGE SCALE GENOMIC DNA]</scope>
    <source>
        <strain evidence="1 2">J1TS3</strain>
    </source>
</reference>
<keyword evidence="2" id="KW-1185">Reference proteome</keyword>
<dbReference type="EMBL" id="BOQT01000018">
    <property type="protein sequence ID" value="GIN22516.1"/>
    <property type="molecule type" value="Genomic_DNA"/>
</dbReference>
<name>A0ABQ4K9X3_9BACI</name>
<protein>
    <submittedName>
        <fullName evidence="1">Uncharacterized protein</fullName>
    </submittedName>
</protein>
<evidence type="ECO:0000313" key="1">
    <source>
        <dbReference type="EMBL" id="GIN22516.1"/>
    </source>
</evidence>